<dbReference type="Proteomes" id="UP000244855">
    <property type="component" value="Unassembled WGS sequence"/>
</dbReference>
<sequence length="133" mass="14934">MASESQQTTNAPSTSQQSGSAFPGPPSPIPEDRNFDLVFKTIHENPGYGPAGQRRGKGKIKYICLYCPQGDSWDNNKRDNASYHARKRHPDIYLAETTLIENSLEIAPPSRQHYISECLPPSESSLRRLFDKQ</sequence>
<feature type="region of interest" description="Disordered" evidence="1">
    <location>
        <begin position="1"/>
        <end position="35"/>
    </location>
</feature>
<gene>
    <name evidence="2" type="ORF">DM02DRAFT_678342</name>
</gene>
<dbReference type="OrthoDB" id="5020773at2759"/>
<protein>
    <submittedName>
        <fullName evidence="2">Uncharacterized protein</fullName>
    </submittedName>
</protein>
<reference evidence="2 3" key="1">
    <citation type="journal article" date="2018" name="Sci. Rep.">
        <title>Comparative genomics provides insights into the lifestyle and reveals functional heterogeneity of dark septate endophytic fungi.</title>
        <authorList>
            <person name="Knapp D.G."/>
            <person name="Nemeth J.B."/>
            <person name="Barry K."/>
            <person name="Hainaut M."/>
            <person name="Henrissat B."/>
            <person name="Johnson J."/>
            <person name="Kuo A."/>
            <person name="Lim J.H.P."/>
            <person name="Lipzen A."/>
            <person name="Nolan M."/>
            <person name="Ohm R.A."/>
            <person name="Tamas L."/>
            <person name="Grigoriev I.V."/>
            <person name="Spatafora J.W."/>
            <person name="Nagy L.G."/>
            <person name="Kovacs G.M."/>
        </authorList>
    </citation>
    <scope>NUCLEOTIDE SEQUENCE [LARGE SCALE GENOMIC DNA]</scope>
    <source>
        <strain evidence="2 3">DSE2036</strain>
    </source>
</reference>
<feature type="compositionally biased region" description="Polar residues" evidence="1">
    <location>
        <begin position="1"/>
        <end position="20"/>
    </location>
</feature>
<dbReference type="EMBL" id="KZ806040">
    <property type="protein sequence ID" value="PVH90914.1"/>
    <property type="molecule type" value="Genomic_DNA"/>
</dbReference>
<dbReference type="AlphaFoldDB" id="A0A2V1D0X9"/>
<proteinExistence type="predicted"/>
<evidence type="ECO:0000256" key="1">
    <source>
        <dbReference type="SAM" id="MobiDB-lite"/>
    </source>
</evidence>
<accession>A0A2V1D0X9</accession>
<name>A0A2V1D0X9_9PLEO</name>
<keyword evidence="3" id="KW-1185">Reference proteome</keyword>
<evidence type="ECO:0000313" key="3">
    <source>
        <dbReference type="Proteomes" id="UP000244855"/>
    </source>
</evidence>
<evidence type="ECO:0000313" key="2">
    <source>
        <dbReference type="EMBL" id="PVH90914.1"/>
    </source>
</evidence>
<organism evidence="2 3">
    <name type="scientific">Periconia macrospinosa</name>
    <dbReference type="NCBI Taxonomy" id="97972"/>
    <lineage>
        <taxon>Eukaryota</taxon>
        <taxon>Fungi</taxon>
        <taxon>Dikarya</taxon>
        <taxon>Ascomycota</taxon>
        <taxon>Pezizomycotina</taxon>
        <taxon>Dothideomycetes</taxon>
        <taxon>Pleosporomycetidae</taxon>
        <taxon>Pleosporales</taxon>
        <taxon>Massarineae</taxon>
        <taxon>Periconiaceae</taxon>
        <taxon>Periconia</taxon>
    </lineage>
</organism>